<feature type="domain" description="G-protein coupled receptors family 3 profile" evidence="11">
    <location>
        <begin position="504"/>
        <end position="717"/>
    </location>
</feature>
<dbReference type="Pfam" id="PF01094">
    <property type="entry name" value="ANF_receptor"/>
    <property type="match status" value="1"/>
</dbReference>
<dbReference type="InterPro" id="IPR002455">
    <property type="entry name" value="GPCR3_GABA-B"/>
</dbReference>
<evidence type="ECO:0000256" key="4">
    <source>
        <dbReference type="ARBA" id="ARBA00023040"/>
    </source>
</evidence>
<dbReference type="Proteomes" id="UP001165289">
    <property type="component" value="Unassembled WGS sequence"/>
</dbReference>
<keyword evidence="8" id="KW-0807">Transducer</keyword>
<keyword evidence="13" id="KW-1185">Reference proteome</keyword>
<feature type="transmembrane region" description="Helical" evidence="10">
    <location>
        <begin position="425"/>
        <end position="449"/>
    </location>
</feature>
<dbReference type="Gene3D" id="3.40.50.2300">
    <property type="match status" value="2"/>
</dbReference>
<dbReference type="PANTHER" id="PTHR10519">
    <property type="entry name" value="GABA-B RECEPTOR"/>
    <property type="match status" value="1"/>
</dbReference>
<comment type="caution">
    <text evidence="12">The sequence shown here is derived from an EMBL/GenBank/DDBJ whole genome shotgun (WGS) entry which is preliminary data.</text>
</comment>
<dbReference type="SUPFAM" id="SSF53822">
    <property type="entry name" value="Periplasmic binding protein-like I"/>
    <property type="match status" value="1"/>
</dbReference>
<keyword evidence="2 10" id="KW-0812">Transmembrane</keyword>
<dbReference type="AlphaFoldDB" id="A0AAV7JYS1"/>
<dbReference type="GO" id="GO:0007214">
    <property type="term" value="P:gamma-aminobutyric acid signaling pathway"/>
    <property type="evidence" value="ECO:0007669"/>
    <property type="project" value="TreeGrafter"/>
</dbReference>
<feature type="transmembrane region" description="Helical" evidence="10">
    <location>
        <begin position="461"/>
        <end position="482"/>
    </location>
</feature>
<reference evidence="12 13" key="1">
    <citation type="journal article" date="2023" name="BMC Biol.">
        <title>The compact genome of the sponge Oopsacas minuta (Hexactinellida) is lacking key metazoan core genes.</title>
        <authorList>
            <person name="Santini S."/>
            <person name="Schenkelaars Q."/>
            <person name="Jourda C."/>
            <person name="Duchesne M."/>
            <person name="Belahbib H."/>
            <person name="Rocher C."/>
            <person name="Selva M."/>
            <person name="Riesgo A."/>
            <person name="Vervoort M."/>
            <person name="Leys S.P."/>
            <person name="Kodjabachian L."/>
            <person name="Le Bivic A."/>
            <person name="Borchiellini C."/>
            <person name="Claverie J.M."/>
            <person name="Renard E."/>
        </authorList>
    </citation>
    <scope>NUCLEOTIDE SEQUENCE [LARGE SCALE GENOMIC DNA]</scope>
    <source>
        <strain evidence="12">SPO-2</strain>
    </source>
</reference>
<evidence type="ECO:0000313" key="12">
    <source>
        <dbReference type="EMBL" id="KAI6653604.1"/>
    </source>
</evidence>
<dbReference type="InterPro" id="IPR017978">
    <property type="entry name" value="GPCR_3_C"/>
</dbReference>
<sequence>MRNIGEFAKDIINNSTNILPDHQLNIEWKNSQCANKPSVDSILAFLQDQDVVYHFVLGPACSISAEPVGQIIPTFNLNMLAYSANSPGLTSNTYPNTFIGLVTYNTYVVVWIKLINFYKWRRIAIIGQDTGIFNLVESNFGDQLKELNVTFDSERIIDGNKEEIDNKLDRIFLVKKYRIIFANFYEGQAYEVLCRAYLKGYVYPYVTWVLPSWFTQGWVERGKSNCQFCQGCDIDATLKGGLGLDIVPTREQLISKNLDTILGLKQQEIWNMFAENNVVTDIAVERYLPYSFDSLLSFALALNASLQNGIDLSQFNYHQADNASINSEIVESLKNSLAGVDFAGLTGEVNYQGRARKYSNGELSEYENDGNFKSLVTIPNIGENLSSSLEGSSYIDFNTLDFEYFGMQAGPLDGVELHHLPISAIIISVIFAFCALIFSVFFLVFNIIFNKKKVIRYSNPILNSFILIGACLQCGVAILVLIDNRILQRTPEQQRNNEECIGCTVLCHLVWLLPAIATDIIFGTLVGKSVRIYSIVIRKSLHNKVKLAYIILFICGLMVFDTVYTLIWIAIEALRFQFIAEGPLQTDLPNIKQPGAPFWYIFYCAEGGDPSSPAIAVRFVYILFRWILYGVGLYFAFQIRKVNIRGVNEFQSITLATLVTIFFNLVRIILITMIPSVRLIDTAITLLSISYALDAIFVVGFIFVPKLYFIVRDPNEKNNYTGVNNTSVIDNSVVYDMQMAKVRCELDHVKSERDSLTQTVRRMSLVPSASEHNLGFSPSIEELPEPDLRECVPPTYQSEPTESQ</sequence>
<evidence type="ECO:0000256" key="8">
    <source>
        <dbReference type="ARBA" id="ARBA00023224"/>
    </source>
</evidence>
<dbReference type="GO" id="GO:0038039">
    <property type="term" value="C:G protein-coupled receptor heterodimeric complex"/>
    <property type="evidence" value="ECO:0007669"/>
    <property type="project" value="TreeGrafter"/>
</dbReference>
<accession>A0AAV7JYS1</accession>
<evidence type="ECO:0000313" key="13">
    <source>
        <dbReference type="Proteomes" id="UP001165289"/>
    </source>
</evidence>
<feature type="transmembrane region" description="Helical" evidence="10">
    <location>
        <begin position="547"/>
        <end position="571"/>
    </location>
</feature>
<keyword evidence="4" id="KW-0297">G-protein coupled receptor</keyword>
<evidence type="ECO:0000256" key="6">
    <source>
        <dbReference type="ARBA" id="ARBA00023170"/>
    </source>
</evidence>
<dbReference type="InterPro" id="IPR028082">
    <property type="entry name" value="Peripla_BP_I"/>
</dbReference>
<dbReference type="PRINTS" id="PR01176">
    <property type="entry name" value="GABABRECEPTR"/>
</dbReference>
<evidence type="ECO:0000256" key="9">
    <source>
        <dbReference type="SAM" id="MobiDB-lite"/>
    </source>
</evidence>
<dbReference type="PANTHER" id="PTHR10519:SF20">
    <property type="entry name" value="G-PROTEIN COUPLED RECEPTOR 156-RELATED"/>
    <property type="match status" value="1"/>
</dbReference>
<evidence type="ECO:0000256" key="10">
    <source>
        <dbReference type="SAM" id="Phobius"/>
    </source>
</evidence>
<evidence type="ECO:0000259" key="11">
    <source>
        <dbReference type="PROSITE" id="PS50259"/>
    </source>
</evidence>
<dbReference type="GO" id="GO:0004965">
    <property type="term" value="F:G protein-coupled GABA receptor activity"/>
    <property type="evidence" value="ECO:0007669"/>
    <property type="project" value="InterPro"/>
</dbReference>
<feature type="transmembrane region" description="Helical" evidence="10">
    <location>
        <begin position="683"/>
        <end position="704"/>
    </location>
</feature>
<keyword evidence="3 10" id="KW-1133">Transmembrane helix</keyword>
<organism evidence="12 13">
    <name type="scientific">Oopsacas minuta</name>
    <dbReference type="NCBI Taxonomy" id="111878"/>
    <lineage>
        <taxon>Eukaryota</taxon>
        <taxon>Metazoa</taxon>
        <taxon>Porifera</taxon>
        <taxon>Hexactinellida</taxon>
        <taxon>Hexasterophora</taxon>
        <taxon>Lyssacinosida</taxon>
        <taxon>Leucopsacidae</taxon>
        <taxon>Oopsacas</taxon>
    </lineage>
</organism>
<comment type="subcellular location">
    <subcellularLocation>
        <location evidence="1">Membrane</location>
        <topology evidence="1">Multi-pass membrane protein</topology>
    </subcellularLocation>
</comment>
<dbReference type="EMBL" id="JAKMXF010000266">
    <property type="protein sequence ID" value="KAI6653604.1"/>
    <property type="molecule type" value="Genomic_DNA"/>
</dbReference>
<evidence type="ECO:0000256" key="7">
    <source>
        <dbReference type="ARBA" id="ARBA00023180"/>
    </source>
</evidence>
<feature type="transmembrane region" description="Helical" evidence="10">
    <location>
        <begin position="658"/>
        <end position="677"/>
    </location>
</feature>
<keyword evidence="7" id="KW-0325">Glycoprotein</keyword>
<feature type="region of interest" description="Disordered" evidence="9">
    <location>
        <begin position="772"/>
        <end position="804"/>
    </location>
</feature>
<feature type="transmembrane region" description="Helical" evidence="10">
    <location>
        <begin position="502"/>
        <end position="526"/>
    </location>
</feature>
<evidence type="ECO:0000256" key="5">
    <source>
        <dbReference type="ARBA" id="ARBA00023136"/>
    </source>
</evidence>
<dbReference type="InterPro" id="IPR001828">
    <property type="entry name" value="ANF_lig-bd_rcpt"/>
</dbReference>
<protein>
    <submittedName>
        <fullName evidence="12">Gamma-aminobutyric acid type B receptor subunit 2-like</fullName>
    </submittedName>
</protein>
<keyword evidence="5 10" id="KW-0472">Membrane</keyword>
<keyword evidence="6 12" id="KW-0675">Receptor</keyword>
<name>A0AAV7JYS1_9METZ</name>
<dbReference type="PROSITE" id="PS50259">
    <property type="entry name" value="G_PROTEIN_RECEP_F3_4"/>
    <property type="match status" value="1"/>
</dbReference>
<feature type="transmembrane region" description="Helical" evidence="10">
    <location>
        <begin position="615"/>
        <end position="637"/>
    </location>
</feature>
<feature type="compositionally biased region" description="Polar residues" evidence="9">
    <location>
        <begin position="795"/>
        <end position="804"/>
    </location>
</feature>
<proteinExistence type="predicted"/>
<evidence type="ECO:0000256" key="1">
    <source>
        <dbReference type="ARBA" id="ARBA00004141"/>
    </source>
</evidence>
<dbReference type="Pfam" id="PF00003">
    <property type="entry name" value="7tm_3"/>
    <property type="match status" value="1"/>
</dbReference>
<gene>
    <name evidence="12" type="ORF">LOD99_3499</name>
</gene>
<evidence type="ECO:0000256" key="2">
    <source>
        <dbReference type="ARBA" id="ARBA00022692"/>
    </source>
</evidence>
<evidence type="ECO:0000256" key="3">
    <source>
        <dbReference type="ARBA" id="ARBA00022989"/>
    </source>
</evidence>